<name>A0ABR0GEE3_9PEZI</name>
<evidence type="ECO:0008006" key="4">
    <source>
        <dbReference type="Google" id="ProtNLM"/>
    </source>
</evidence>
<protein>
    <recommendedName>
        <fullName evidence="4">Glycoside Hydrolase Family 93</fullName>
    </recommendedName>
</protein>
<proteinExistence type="predicted"/>
<organism evidence="2 3">
    <name type="scientific">Podospora pseudocomata</name>
    <dbReference type="NCBI Taxonomy" id="2093779"/>
    <lineage>
        <taxon>Eukaryota</taxon>
        <taxon>Fungi</taxon>
        <taxon>Dikarya</taxon>
        <taxon>Ascomycota</taxon>
        <taxon>Pezizomycotina</taxon>
        <taxon>Sordariomycetes</taxon>
        <taxon>Sordariomycetidae</taxon>
        <taxon>Sordariales</taxon>
        <taxon>Podosporaceae</taxon>
        <taxon>Podospora</taxon>
    </lineage>
</organism>
<dbReference type="PANTHER" id="PTHR38792:SF3">
    <property type="entry name" value="BNR_ASP-BOX REPEAT DOMAIN PROTEIN (AFU_ORTHOLOGUE AFUA_7G06430)-RELATED"/>
    <property type="match status" value="1"/>
</dbReference>
<dbReference type="PANTHER" id="PTHR38792">
    <property type="entry name" value="BNR/ASP-BOX REPEAT DOMAIN PROTEIN (AFU_ORTHOLOGUE AFUA_7G06430)-RELATED"/>
    <property type="match status" value="1"/>
</dbReference>
<dbReference type="CDD" id="cd15482">
    <property type="entry name" value="Sialidase_non-viral"/>
    <property type="match status" value="1"/>
</dbReference>
<feature type="transmembrane region" description="Helical" evidence="1">
    <location>
        <begin position="52"/>
        <end position="73"/>
    </location>
</feature>
<dbReference type="InterPro" id="IPR036278">
    <property type="entry name" value="Sialidase_sf"/>
</dbReference>
<keyword evidence="1" id="KW-0472">Membrane</keyword>
<accession>A0ABR0GEE3</accession>
<gene>
    <name evidence="2" type="ORF">QC762_400480</name>
</gene>
<keyword evidence="3" id="KW-1185">Reference proteome</keyword>
<dbReference type="SUPFAM" id="SSF50939">
    <property type="entry name" value="Sialidases"/>
    <property type="match status" value="2"/>
</dbReference>
<reference evidence="2 3" key="1">
    <citation type="journal article" date="2023" name="bioRxiv">
        <title>High-quality genome assemblies of four members of thePodospora anserinaspecies complex.</title>
        <authorList>
            <person name="Ament-Velasquez S.L."/>
            <person name="Vogan A.A."/>
            <person name="Wallerman O."/>
            <person name="Hartmann F."/>
            <person name="Gautier V."/>
            <person name="Silar P."/>
            <person name="Giraud T."/>
            <person name="Johannesson H."/>
        </authorList>
    </citation>
    <scope>NUCLEOTIDE SEQUENCE [LARGE SCALE GENOMIC DNA]</scope>
    <source>
        <strain evidence="2 3">CBS 415.72m</strain>
    </source>
</reference>
<keyword evidence="1" id="KW-1133">Transmembrane helix</keyword>
<sequence length="461" mass="51066">MHVYIPLSQPLFLIHVREQGQFHFRVRDSLSLFTHSLHSLGFRKAFSFVNTAIHYLITMITYFFLSVLLHLLLSPLALIAATPLLAPRSPPPTLSFNPISPPILIHPNAVYPRATTLFNLSSPTPDRPLLLTSYTTTHHSNGLKTLSASTSSHHPTQTWTFLSHIWTVNASTHEIDNPFALQLPNGNMLYAFRNHDIDPLTRKYTYYRITLCVSTDFGRTWEFLSHASERAAKEENNGLWEPFLRVDGRGRVQVYYSSERGVNRQDNMLRVSGDGGRTWGEEVLVSRAGEGKESRDGMVGVAEVGGEEEGRLVCVFETTTEEEGVRRFAVGLVESFDDGETWGQGTRRRVYTARKGKDAGAPQVVSVGGVLVVSFMTNEGVSESEGGEGVDGGEMKIVLSRDGGRRWERVGDGNGEGERAAVAAGRGSHWPGLFRLDDRRFLGLYSANGVGAVSRVFEVKG</sequence>
<evidence type="ECO:0000313" key="3">
    <source>
        <dbReference type="Proteomes" id="UP001323405"/>
    </source>
</evidence>
<dbReference type="Gene3D" id="2.120.10.10">
    <property type="match status" value="1"/>
</dbReference>
<dbReference type="GeneID" id="87909406"/>
<dbReference type="RefSeq" id="XP_062743001.1">
    <property type="nucleotide sequence ID" value="XM_062889499.1"/>
</dbReference>
<evidence type="ECO:0000313" key="2">
    <source>
        <dbReference type="EMBL" id="KAK4654026.1"/>
    </source>
</evidence>
<dbReference type="Proteomes" id="UP001323405">
    <property type="component" value="Unassembled WGS sequence"/>
</dbReference>
<comment type="caution">
    <text evidence="2">The sequence shown here is derived from an EMBL/GenBank/DDBJ whole genome shotgun (WGS) entry which is preliminary data.</text>
</comment>
<dbReference type="EMBL" id="JAFFHA010000006">
    <property type="protein sequence ID" value="KAK4654026.1"/>
    <property type="molecule type" value="Genomic_DNA"/>
</dbReference>
<keyword evidence="1" id="KW-0812">Transmembrane</keyword>
<evidence type="ECO:0000256" key="1">
    <source>
        <dbReference type="SAM" id="Phobius"/>
    </source>
</evidence>